<proteinExistence type="predicted"/>
<dbReference type="Proteomes" id="UP000828251">
    <property type="component" value="Unassembled WGS sequence"/>
</dbReference>
<comment type="caution">
    <text evidence="1">The sequence shown here is derived from an EMBL/GenBank/DDBJ whole genome shotgun (WGS) entry which is preliminary data.</text>
</comment>
<keyword evidence="2" id="KW-1185">Reference proteome</keyword>
<protein>
    <submittedName>
        <fullName evidence="1">Uncharacterized protein</fullName>
    </submittedName>
</protein>
<dbReference type="AlphaFoldDB" id="A0A9D3W7F4"/>
<accession>A0A9D3W7F4</accession>
<gene>
    <name evidence="1" type="ORF">J1N35_007730</name>
</gene>
<evidence type="ECO:0000313" key="2">
    <source>
        <dbReference type="Proteomes" id="UP000828251"/>
    </source>
</evidence>
<organism evidence="1 2">
    <name type="scientific">Gossypium stocksii</name>
    <dbReference type="NCBI Taxonomy" id="47602"/>
    <lineage>
        <taxon>Eukaryota</taxon>
        <taxon>Viridiplantae</taxon>
        <taxon>Streptophyta</taxon>
        <taxon>Embryophyta</taxon>
        <taxon>Tracheophyta</taxon>
        <taxon>Spermatophyta</taxon>
        <taxon>Magnoliopsida</taxon>
        <taxon>eudicotyledons</taxon>
        <taxon>Gunneridae</taxon>
        <taxon>Pentapetalae</taxon>
        <taxon>rosids</taxon>
        <taxon>malvids</taxon>
        <taxon>Malvales</taxon>
        <taxon>Malvaceae</taxon>
        <taxon>Malvoideae</taxon>
        <taxon>Gossypium</taxon>
    </lineage>
</organism>
<evidence type="ECO:0000313" key="1">
    <source>
        <dbReference type="EMBL" id="KAH1114352.1"/>
    </source>
</evidence>
<name>A0A9D3W7F4_9ROSI</name>
<dbReference type="EMBL" id="JAIQCV010000003">
    <property type="protein sequence ID" value="KAH1114352.1"/>
    <property type="molecule type" value="Genomic_DNA"/>
</dbReference>
<sequence>MEVFVAIYEVEAFVAIYEVETFVAIYEMEAFVTISEIEAFVEIHEIKTFVAIYGKEHLRGYLWEGTPSWHTLWEVPYRNHMKETLLWRTLKEKNGIGSSIGIVKESQKGWVKNVSNVLKMLRVRNDHKARHDVYGMKKKVFAKVKLKNKE</sequence>
<reference evidence="1 2" key="1">
    <citation type="journal article" date="2021" name="Plant Biotechnol. J.">
        <title>Multi-omics assisted identification of the key and species-specific regulatory components of drought-tolerant mechanisms in Gossypium stocksii.</title>
        <authorList>
            <person name="Yu D."/>
            <person name="Ke L."/>
            <person name="Zhang D."/>
            <person name="Wu Y."/>
            <person name="Sun Y."/>
            <person name="Mei J."/>
            <person name="Sun J."/>
            <person name="Sun Y."/>
        </authorList>
    </citation>
    <scope>NUCLEOTIDE SEQUENCE [LARGE SCALE GENOMIC DNA]</scope>
    <source>
        <strain evidence="2">cv. E1</strain>
        <tissue evidence="1">Leaf</tissue>
    </source>
</reference>